<dbReference type="STRING" id="1121324.CLIT_23c01080"/>
<feature type="transmembrane region" description="Helical" evidence="1">
    <location>
        <begin position="6"/>
        <end position="27"/>
    </location>
</feature>
<accession>A0A069R9W7</accession>
<keyword evidence="3" id="KW-1185">Reference proteome</keyword>
<evidence type="ECO:0000313" key="3">
    <source>
        <dbReference type="Proteomes" id="UP000027946"/>
    </source>
</evidence>
<dbReference type="AlphaFoldDB" id="A0A069R9W7"/>
<keyword evidence="1" id="KW-0472">Membrane</keyword>
<evidence type="ECO:0000313" key="2">
    <source>
        <dbReference type="EMBL" id="KDR93836.1"/>
    </source>
</evidence>
<dbReference type="Proteomes" id="UP000027946">
    <property type="component" value="Unassembled WGS sequence"/>
</dbReference>
<organism evidence="2 3">
    <name type="scientific">Peptoclostridium litorale DSM 5388</name>
    <dbReference type="NCBI Taxonomy" id="1121324"/>
    <lineage>
        <taxon>Bacteria</taxon>
        <taxon>Bacillati</taxon>
        <taxon>Bacillota</taxon>
        <taxon>Clostridia</taxon>
        <taxon>Peptostreptococcales</taxon>
        <taxon>Peptoclostridiaceae</taxon>
        <taxon>Peptoclostridium</taxon>
    </lineage>
</organism>
<gene>
    <name evidence="2" type="ORF">CLIT_23c01080</name>
</gene>
<keyword evidence="1" id="KW-0812">Transmembrane</keyword>
<evidence type="ECO:0000256" key="1">
    <source>
        <dbReference type="SAM" id="Phobius"/>
    </source>
</evidence>
<sequence>MFLLQFANILVLMAIIAIPAVAVFFIVRAMKDKKFGSDDLDSRIAVLEKKVREIEEYINESYD</sequence>
<keyword evidence="1" id="KW-1133">Transmembrane helix</keyword>
<dbReference type="EMBL" id="JJMM01000026">
    <property type="protein sequence ID" value="KDR93836.1"/>
    <property type="molecule type" value="Genomic_DNA"/>
</dbReference>
<comment type="caution">
    <text evidence="2">The sequence shown here is derived from an EMBL/GenBank/DDBJ whole genome shotgun (WGS) entry which is preliminary data.</text>
</comment>
<proteinExistence type="predicted"/>
<reference evidence="2 3" key="1">
    <citation type="submission" date="2014-03" db="EMBL/GenBank/DDBJ databases">
        <title>Genome sequence of Clostridium litorale W6, DSM 5388.</title>
        <authorList>
            <person name="Poehlein A."/>
            <person name="Jagirdar A."/>
            <person name="Khonsari B."/>
            <person name="Chibani C.M."/>
            <person name="Gutierrez Gutierrez D.A."/>
            <person name="Davydova E."/>
            <person name="Alghaithi H.S."/>
            <person name="Nair K.P."/>
            <person name="Dhamotharan K."/>
            <person name="Chandran L."/>
            <person name="G W."/>
            <person name="Daniel R."/>
        </authorList>
    </citation>
    <scope>NUCLEOTIDE SEQUENCE [LARGE SCALE GENOMIC DNA]</scope>
    <source>
        <strain evidence="2 3">W6</strain>
    </source>
</reference>
<protein>
    <submittedName>
        <fullName evidence="2">Uncharacterized protein</fullName>
    </submittedName>
</protein>
<dbReference type="RefSeq" id="WP_038267686.1">
    <property type="nucleotide sequence ID" value="NZ_FSRH01000004.1"/>
</dbReference>
<name>A0A069R9W7_PEPLI</name>